<reference evidence="2" key="1">
    <citation type="submission" date="2019-08" db="EMBL/GenBank/DDBJ databases">
        <authorList>
            <person name="Kucharzyk K."/>
            <person name="Murdoch R.W."/>
            <person name="Higgins S."/>
            <person name="Loffler F."/>
        </authorList>
    </citation>
    <scope>NUCLEOTIDE SEQUENCE</scope>
</reference>
<dbReference type="EMBL" id="VSSQ01058989">
    <property type="protein sequence ID" value="MPN12609.1"/>
    <property type="molecule type" value="Genomic_DNA"/>
</dbReference>
<protein>
    <submittedName>
        <fullName evidence="2">Uncharacterized protein</fullName>
    </submittedName>
</protein>
<keyword evidence="1" id="KW-0175">Coiled coil</keyword>
<gene>
    <name evidence="2" type="ORF">SDC9_159927</name>
</gene>
<evidence type="ECO:0000313" key="2">
    <source>
        <dbReference type="EMBL" id="MPN12609.1"/>
    </source>
</evidence>
<sequence length="45" mass="5159">MNFGLEDMRNNTILGTPANELSSLAEDLKKSIQLDENKKEHKKEK</sequence>
<dbReference type="AlphaFoldDB" id="A0A645FGX9"/>
<accession>A0A645FGX9</accession>
<comment type="caution">
    <text evidence="2">The sequence shown here is derived from an EMBL/GenBank/DDBJ whole genome shotgun (WGS) entry which is preliminary data.</text>
</comment>
<proteinExistence type="predicted"/>
<feature type="coiled-coil region" evidence="1">
    <location>
        <begin position="18"/>
        <end position="45"/>
    </location>
</feature>
<name>A0A645FGX9_9ZZZZ</name>
<organism evidence="2">
    <name type="scientific">bioreactor metagenome</name>
    <dbReference type="NCBI Taxonomy" id="1076179"/>
    <lineage>
        <taxon>unclassified sequences</taxon>
        <taxon>metagenomes</taxon>
        <taxon>ecological metagenomes</taxon>
    </lineage>
</organism>
<evidence type="ECO:0000256" key="1">
    <source>
        <dbReference type="SAM" id="Coils"/>
    </source>
</evidence>